<keyword evidence="2" id="KW-0520">NAD</keyword>
<protein>
    <submittedName>
        <fullName evidence="4">Deoxyhypusine synthase-like protein</fullName>
    </submittedName>
</protein>
<dbReference type="InterPro" id="IPR036982">
    <property type="entry name" value="Deoxyhypusine_synthase_sf"/>
</dbReference>
<evidence type="ECO:0000256" key="3">
    <source>
        <dbReference type="SAM" id="MobiDB-lite"/>
    </source>
</evidence>
<accession>A0AAD3NN95</accession>
<evidence type="ECO:0000256" key="1">
    <source>
        <dbReference type="ARBA" id="ARBA00009892"/>
    </source>
</evidence>
<dbReference type="GO" id="GO:0005737">
    <property type="term" value="C:cytoplasm"/>
    <property type="evidence" value="ECO:0007669"/>
    <property type="project" value="TreeGrafter"/>
</dbReference>
<keyword evidence="5" id="KW-1185">Reference proteome</keyword>
<dbReference type="PANTHER" id="PTHR11703">
    <property type="entry name" value="DEOXYHYPUSINE SYNTHASE"/>
    <property type="match status" value="1"/>
</dbReference>
<dbReference type="EMBL" id="BRZM01002658">
    <property type="protein sequence ID" value="GLD75037.1"/>
    <property type="molecule type" value="Genomic_DNA"/>
</dbReference>
<proteinExistence type="inferred from homology"/>
<evidence type="ECO:0000313" key="5">
    <source>
        <dbReference type="Proteomes" id="UP001279410"/>
    </source>
</evidence>
<comment type="caution">
    <text evidence="4">The sequence shown here is derived from an EMBL/GenBank/DDBJ whole genome shotgun (WGS) entry which is preliminary data.</text>
</comment>
<dbReference type="PANTHER" id="PTHR11703:SF0">
    <property type="entry name" value="DEOXYHYPUSINE SYNTHASE"/>
    <property type="match status" value="1"/>
</dbReference>
<dbReference type="InterPro" id="IPR029035">
    <property type="entry name" value="DHS-like_NAD/FAD-binding_dom"/>
</dbReference>
<reference evidence="4" key="1">
    <citation type="submission" date="2022-08" db="EMBL/GenBank/DDBJ databases">
        <title>Genome sequencing of akame (Lates japonicus).</title>
        <authorList>
            <person name="Hashiguchi Y."/>
            <person name="Takahashi H."/>
        </authorList>
    </citation>
    <scope>NUCLEOTIDE SEQUENCE</scope>
    <source>
        <strain evidence="4">Kochi</strain>
    </source>
</reference>
<dbReference type="Proteomes" id="UP001279410">
    <property type="component" value="Unassembled WGS sequence"/>
</dbReference>
<name>A0AAD3NN95_LATJO</name>
<gene>
    <name evidence="4" type="ORF">AKAME5_002637000</name>
</gene>
<dbReference type="GO" id="GO:0034038">
    <property type="term" value="F:deoxyhypusine synthase activity"/>
    <property type="evidence" value="ECO:0007669"/>
    <property type="project" value="TreeGrafter"/>
</dbReference>
<dbReference type="AlphaFoldDB" id="A0AAD3NN95"/>
<dbReference type="Gene3D" id="3.40.910.10">
    <property type="entry name" value="Deoxyhypusine synthase"/>
    <property type="match status" value="1"/>
</dbReference>
<evidence type="ECO:0000313" key="4">
    <source>
        <dbReference type="EMBL" id="GLD75037.1"/>
    </source>
</evidence>
<dbReference type="SUPFAM" id="SSF52467">
    <property type="entry name" value="DHS-like NAD/FAD-binding domain"/>
    <property type="match status" value="1"/>
</dbReference>
<sequence>MAHHTHPITGDPYRATDPVPEDTPKVQGYDFNQGVDHRALLQSYLNTGFQATNVGLAIQEINNMQTRLL</sequence>
<organism evidence="4 5">
    <name type="scientific">Lates japonicus</name>
    <name type="common">Japanese lates</name>
    <dbReference type="NCBI Taxonomy" id="270547"/>
    <lineage>
        <taxon>Eukaryota</taxon>
        <taxon>Metazoa</taxon>
        <taxon>Chordata</taxon>
        <taxon>Craniata</taxon>
        <taxon>Vertebrata</taxon>
        <taxon>Euteleostomi</taxon>
        <taxon>Actinopterygii</taxon>
        <taxon>Neopterygii</taxon>
        <taxon>Teleostei</taxon>
        <taxon>Neoteleostei</taxon>
        <taxon>Acanthomorphata</taxon>
        <taxon>Carangaria</taxon>
        <taxon>Carangaria incertae sedis</taxon>
        <taxon>Centropomidae</taxon>
        <taxon>Lates</taxon>
    </lineage>
</organism>
<comment type="similarity">
    <text evidence="1">Belongs to the deoxyhypusine synthase family.</text>
</comment>
<dbReference type="InterPro" id="IPR002773">
    <property type="entry name" value="Deoxyhypusine_synthase"/>
</dbReference>
<evidence type="ECO:0000256" key="2">
    <source>
        <dbReference type="ARBA" id="ARBA00023027"/>
    </source>
</evidence>
<feature type="region of interest" description="Disordered" evidence="3">
    <location>
        <begin position="1"/>
        <end position="27"/>
    </location>
</feature>